<dbReference type="AlphaFoldDB" id="A0AAD2FUC6"/>
<keyword evidence="3" id="KW-1185">Reference proteome</keyword>
<dbReference type="EMBL" id="CAKOGP040001836">
    <property type="protein sequence ID" value="CAJ1953692.1"/>
    <property type="molecule type" value="Genomic_DNA"/>
</dbReference>
<comment type="caution">
    <text evidence="2">The sequence shown here is derived from an EMBL/GenBank/DDBJ whole genome shotgun (WGS) entry which is preliminary data.</text>
</comment>
<organism evidence="2 3">
    <name type="scientific">Cylindrotheca closterium</name>
    <dbReference type="NCBI Taxonomy" id="2856"/>
    <lineage>
        <taxon>Eukaryota</taxon>
        <taxon>Sar</taxon>
        <taxon>Stramenopiles</taxon>
        <taxon>Ochrophyta</taxon>
        <taxon>Bacillariophyta</taxon>
        <taxon>Bacillariophyceae</taxon>
        <taxon>Bacillariophycidae</taxon>
        <taxon>Bacillariales</taxon>
        <taxon>Bacillariaceae</taxon>
        <taxon>Cylindrotheca</taxon>
    </lineage>
</organism>
<proteinExistence type="predicted"/>
<name>A0AAD2FUC6_9STRA</name>
<accession>A0AAD2FUC6</accession>
<evidence type="ECO:0000313" key="2">
    <source>
        <dbReference type="EMBL" id="CAJ1953692.1"/>
    </source>
</evidence>
<reference evidence="2" key="1">
    <citation type="submission" date="2023-08" db="EMBL/GenBank/DDBJ databases">
        <authorList>
            <person name="Audoor S."/>
            <person name="Bilcke G."/>
        </authorList>
    </citation>
    <scope>NUCLEOTIDE SEQUENCE</scope>
</reference>
<gene>
    <name evidence="2" type="ORF">CYCCA115_LOCUS14295</name>
</gene>
<dbReference type="Proteomes" id="UP001295423">
    <property type="component" value="Unassembled WGS sequence"/>
</dbReference>
<feature type="signal peptide" evidence="1">
    <location>
        <begin position="1"/>
        <end position="19"/>
    </location>
</feature>
<sequence length="281" mass="29132">MKSSQSLALVAALAGSASAFTPVHQQAVSTTTALFNGKGAGGMADTRDPEAFNDDDARKSISAAPSFEEYLKSRDTGGADGVAYVSSGKTSTGMDVSGNAWKPDSEKMGSTDTGDYFPEGYNADDQIDFTSGMMGSQSGGSQRDGPQLPGLENLGADAMVAGGLVMDSEIPADMEFIPSSVPDGSHEFQVASTGTGEGMTIEVKPVCMTFEDYYAAFSKDSHPSLSVSPAVGRMDRRGGETTLLDITCAPNGVAGNLEGDLVINLPEDNSKICFKITARSV</sequence>
<evidence type="ECO:0000313" key="3">
    <source>
        <dbReference type="Proteomes" id="UP001295423"/>
    </source>
</evidence>
<keyword evidence="1" id="KW-0732">Signal</keyword>
<evidence type="ECO:0000256" key="1">
    <source>
        <dbReference type="SAM" id="SignalP"/>
    </source>
</evidence>
<protein>
    <submittedName>
        <fullName evidence="2">Uncharacterized protein</fullName>
    </submittedName>
</protein>
<feature type="chain" id="PRO_5041984730" evidence="1">
    <location>
        <begin position="20"/>
        <end position="281"/>
    </location>
</feature>